<proteinExistence type="predicted"/>
<evidence type="ECO:0000259" key="2">
    <source>
        <dbReference type="PROSITE" id="PS50102"/>
    </source>
</evidence>
<evidence type="ECO:0000256" key="1">
    <source>
        <dbReference type="PROSITE-ProRule" id="PRU00176"/>
    </source>
</evidence>
<dbReference type="PANTHER" id="PTHR32343:SF29">
    <property type="entry name" value="RNA-BINDING (RRM_RBD_RNP MOTIFS) FAMILY PROTEIN"/>
    <property type="match status" value="1"/>
</dbReference>
<dbReference type="AlphaFoldDB" id="A0AAP0IMP5"/>
<name>A0AAP0IMP5_9MAGN</name>
<evidence type="ECO:0000313" key="4">
    <source>
        <dbReference type="Proteomes" id="UP001419268"/>
    </source>
</evidence>
<dbReference type="Gene3D" id="3.30.70.330">
    <property type="match status" value="1"/>
</dbReference>
<dbReference type="PANTHER" id="PTHR32343">
    <property type="entry name" value="SERINE/ARGININE-RICH SPLICING FACTOR"/>
    <property type="match status" value="1"/>
</dbReference>
<dbReference type="SUPFAM" id="SSF54928">
    <property type="entry name" value="RNA-binding domain, RBD"/>
    <property type="match status" value="1"/>
</dbReference>
<protein>
    <recommendedName>
        <fullName evidence="2">RRM domain-containing protein</fullName>
    </recommendedName>
</protein>
<dbReference type="EMBL" id="JBBNAG010000007">
    <property type="protein sequence ID" value="KAK9118100.1"/>
    <property type="molecule type" value="Genomic_DNA"/>
</dbReference>
<comment type="caution">
    <text evidence="3">The sequence shown here is derived from an EMBL/GenBank/DDBJ whole genome shotgun (WGS) entry which is preliminary data.</text>
</comment>
<dbReference type="InterPro" id="IPR012677">
    <property type="entry name" value="Nucleotide-bd_a/b_plait_sf"/>
</dbReference>
<dbReference type="InterPro" id="IPR035979">
    <property type="entry name" value="RBD_domain_sf"/>
</dbReference>
<dbReference type="Proteomes" id="UP001419268">
    <property type="component" value="Unassembled WGS sequence"/>
</dbReference>
<reference evidence="3 4" key="1">
    <citation type="submission" date="2024-01" db="EMBL/GenBank/DDBJ databases">
        <title>Genome assemblies of Stephania.</title>
        <authorList>
            <person name="Yang L."/>
        </authorList>
    </citation>
    <scope>NUCLEOTIDE SEQUENCE [LARGE SCALE GENOMIC DNA]</scope>
    <source>
        <strain evidence="3">JXDWG</strain>
        <tissue evidence="3">Leaf</tissue>
    </source>
</reference>
<sequence length="284" mass="30796">MSIRTVKVSNISLRASEWDIREFFSFSGEIEFVEMQSETEKSQFAYVTFKDSQGAETAMLLSGATINELSVTITPVENYQLPPGAVTSNSERSTSDPNSAIRKAEDAVSSMLAKGFILGKDALNKAKSFDERHHLMSNASAAVASLDGKMGLREKISLGTSVVNQKVKEVDEKYQVSGITKSALAAAEQKASSASAAIMNNQYVSTGAAWVSNAFSLVAKAAEDVSLMTKEKVIKAEEEKKENIYKERTAVINNFAKIHLDESLPDEPAVLPVESADDGKLRII</sequence>
<evidence type="ECO:0000313" key="3">
    <source>
        <dbReference type="EMBL" id="KAK9118100.1"/>
    </source>
</evidence>
<dbReference type="PROSITE" id="PS50102">
    <property type="entry name" value="RRM"/>
    <property type="match status" value="1"/>
</dbReference>
<keyword evidence="1" id="KW-0694">RNA-binding</keyword>
<organism evidence="3 4">
    <name type="scientific">Stephania cephalantha</name>
    <dbReference type="NCBI Taxonomy" id="152367"/>
    <lineage>
        <taxon>Eukaryota</taxon>
        <taxon>Viridiplantae</taxon>
        <taxon>Streptophyta</taxon>
        <taxon>Embryophyta</taxon>
        <taxon>Tracheophyta</taxon>
        <taxon>Spermatophyta</taxon>
        <taxon>Magnoliopsida</taxon>
        <taxon>Ranunculales</taxon>
        <taxon>Menispermaceae</taxon>
        <taxon>Menispermoideae</taxon>
        <taxon>Cissampelideae</taxon>
        <taxon>Stephania</taxon>
    </lineage>
</organism>
<keyword evidence="4" id="KW-1185">Reference proteome</keyword>
<dbReference type="InterPro" id="IPR000504">
    <property type="entry name" value="RRM_dom"/>
</dbReference>
<feature type="domain" description="RRM" evidence="2">
    <location>
        <begin position="4"/>
        <end position="78"/>
    </location>
</feature>
<dbReference type="GO" id="GO:0003723">
    <property type="term" value="F:RNA binding"/>
    <property type="evidence" value="ECO:0007669"/>
    <property type="project" value="UniProtKB-UniRule"/>
</dbReference>
<dbReference type="Pfam" id="PF00076">
    <property type="entry name" value="RRM_1"/>
    <property type="match status" value="1"/>
</dbReference>
<gene>
    <name evidence="3" type="ORF">Scep_016193</name>
</gene>
<dbReference type="SMART" id="SM00360">
    <property type="entry name" value="RRM"/>
    <property type="match status" value="1"/>
</dbReference>
<accession>A0AAP0IMP5</accession>